<dbReference type="Gene3D" id="3.40.190.10">
    <property type="entry name" value="Periplasmic binding protein-like II"/>
    <property type="match status" value="2"/>
</dbReference>
<feature type="domain" description="Solute-binding protein family 3/N-terminal" evidence="2">
    <location>
        <begin position="46"/>
        <end position="287"/>
    </location>
</feature>
<dbReference type="PROSITE" id="PS51257">
    <property type="entry name" value="PROKAR_LIPOPROTEIN"/>
    <property type="match status" value="1"/>
</dbReference>
<protein>
    <submittedName>
        <fullName evidence="3">ABC transporter substrate-binding protein</fullName>
    </submittedName>
</protein>
<accession>A0A2J8AZS5</accession>
<sequence>MRNERNWKKMLVAGVLTISTLLTGGLLGGCGGGQAGTADGLREKGELRVAMECAYAPYNWTQSTDSDGAVAIEGSSEFANGYDVKIAKKIAAALNLKLRIVKSDWDSLIPAVQSGTVDCVIAGQSIKPERLQNVDFTKPYYYADIVTLTLKDSKFAKATSPADLAGAKATSQQNTIWYDLCLPQIPQVQKLAGQNDVPAMLVALISGAADVVVTDIPTAKAALRAYPQLTMLKFDQAKNYQVSESDVNIGISVRKGNAVLKEKIDQILDGFSRDDMNKLMDEAITQQPLSK</sequence>
<dbReference type="RefSeq" id="WP_012992939.1">
    <property type="nucleotide sequence ID" value="NZ_NBZD01000004.1"/>
</dbReference>
<gene>
    <name evidence="3" type="ORF">B7R76_06705</name>
</gene>
<dbReference type="SMART" id="SM00062">
    <property type="entry name" value="PBPb"/>
    <property type="match status" value="1"/>
</dbReference>
<comment type="caution">
    <text evidence="3">The sequence shown here is derived from an EMBL/GenBank/DDBJ whole genome shotgun (WGS) entry which is preliminary data.</text>
</comment>
<dbReference type="PANTHER" id="PTHR35936:SF17">
    <property type="entry name" value="ARGININE-BINDING EXTRACELLULAR PROTEIN ARTP"/>
    <property type="match status" value="1"/>
</dbReference>
<evidence type="ECO:0000313" key="3">
    <source>
        <dbReference type="EMBL" id="PNH18022.1"/>
    </source>
</evidence>
<dbReference type="InterPro" id="IPR001638">
    <property type="entry name" value="Solute-binding_3/MltF_N"/>
</dbReference>
<dbReference type="Pfam" id="PF00497">
    <property type="entry name" value="SBP_bac_3"/>
    <property type="match status" value="1"/>
</dbReference>
<dbReference type="SUPFAM" id="SSF53850">
    <property type="entry name" value="Periplasmic binding protein-like II"/>
    <property type="match status" value="1"/>
</dbReference>
<dbReference type="PANTHER" id="PTHR35936">
    <property type="entry name" value="MEMBRANE-BOUND LYTIC MUREIN TRANSGLYCOSYLASE F"/>
    <property type="match status" value="1"/>
</dbReference>
<evidence type="ECO:0000259" key="2">
    <source>
        <dbReference type="SMART" id="SM00062"/>
    </source>
</evidence>
<proteinExistence type="predicted"/>
<keyword evidence="1" id="KW-0732">Signal</keyword>
<evidence type="ECO:0000313" key="4">
    <source>
        <dbReference type="Proteomes" id="UP000236394"/>
    </source>
</evidence>
<reference evidence="4" key="1">
    <citation type="submission" date="2017-04" db="EMBL/GenBank/DDBJ databases">
        <authorList>
            <person name="Bumgarner R.E."/>
            <person name="Fredricks D.N."/>
            <person name="Srinivasan S."/>
        </authorList>
    </citation>
    <scope>NUCLEOTIDE SEQUENCE [LARGE SCALE GENOMIC DNA]</scope>
    <source>
        <strain evidence="4">KA00405</strain>
    </source>
</reference>
<dbReference type="OMA" id="FNWTQMD"/>
<dbReference type="Proteomes" id="UP000236394">
    <property type="component" value="Unassembled WGS sequence"/>
</dbReference>
<organism evidence="3 4">
    <name type="scientific">Mageeibacillus indolicus</name>
    <dbReference type="NCBI Taxonomy" id="884684"/>
    <lineage>
        <taxon>Bacteria</taxon>
        <taxon>Bacillati</taxon>
        <taxon>Bacillota</taxon>
        <taxon>Clostridia</taxon>
        <taxon>Eubacteriales</taxon>
        <taxon>Oscillospiraceae</taxon>
        <taxon>Mageeibacillus</taxon>
    </lineage>
</organism>
<name>A0A2J8AZS5_9FIRM</name>
<evidence type="ECO:0000256" key="1">
    <source>
        <dbReference type="ARBA" id="ARBA00022729"/>
    </source>
</evidence>
<dbReference type="AlphaFoldDB" id="A0A2J8AZS5"/>
<dbReference type="EMBL" id="NBZD01000004">
    <property type="protein sequence ID" value="PNH18022.1"/>
    <property type="molecule type" value="Genomic_DNA"/>
</dbReference>